<sequence length="61" mass="6946">MFFHIILMLIDSSSASGHFIMQMNSICLFILCISPMTVAKSVRDNLRGRDMHCVNKVIVME</sequence>
<feature type="transmembrane region" description="Helical" evidence="1">
    <location>
        <begin position="20"/>
        <end position="39"/>
    </location>
</feature>
<gene>
    <name evidence="3" type="ORF">HOLleu_12751</name>
</gene>
<evidence type="ECO:0000256" key="1">
    <source>
        <dbReference type="SAM" id="Phobius"/>
    </source>
</evidence>
<organism evidence="3 4">
    <name type="scientific">Holothuria leucospilota</name>
    <name type="common">Black long sea cucumber</name>
    <name type="synonym">Mertensiothuria leucospilota</name>
    <dbReference type="NCBI Taxonomy" id="206669"/>
    <lineage>
        <taxon>Eukaryota</taxon>
        <taxon>Metazoa</taxon>
        <taxon>Echinodermata</taxon>
        <taxon>Eleutherozoa</taxon>
        <taxon>Echinozoa</taxon>
        <taxon>Holothuroidea</taxon>
        <taxon>Aspidochirotacea</taxon>
        <taxon>Aspidochirotida</taxon>
        <taxon>Holothuriidae</taxon>
        <taxon>Holothuria</taxon>
    </lineage>
</organism>
<keyword evidence="1" id="KW-0472">Membrane</keyword>
<comment type="caution">
    <text evidence="3">The sequence shown here is derived from an EMBL/GenBank/DDBJ whole genome shotgun (WGS) entry which is preliminary data.</text>
</comment>
<feature type="signal peptide" evidence="2">
    <location>
        <begin position="1"/>
        <end position="15"/>
    </location>
</feature>
<evidence type="ECO:0000313" key="4">
    <source>
        <dbReference type="Proteomes" id="UP001152320"/>
    </source>
</evidence>
<dbReference type="EMBL" id="JAIZAY010000005">
    <property type="protein sequence ID" value="KAJ8041833.1"/>
    <property type="molecule type" value="Genomic_DNA"/>
</dbReference>
<keyword evidence="1" id="KW-0812">Transmembrane</keyword>
<evidence type="ECO:0000313" key="3">
    <source>
        <dbReference type="EMBL" id="KAJ8041833.1"/>
    </source>
</evidence>
<evidence type="ECO:0000256" key="2">
    <source>
        <dbReference type="SAM" id="SignalP"/>
    </source>
</evidence>
<proteinExistence type="predicted"/>
<dbReference type="AlphaFoldDB" id="A0A9Q1HE33"/>
<keyword evidence="4" id="KW-1185">Reference proteome</keyword>
<keyword evidence="1" id="KW-1133">Transmembrane helix</keyword>
<name>A0A9Q1HE33_HOLLE</name>
<keyword evidence="2" id="KW-0732">Signal</keyword>
<reference evidence="3" key="1">
    <citation type="submission" date="2021-10" db="EMBL/GenBank/DDBJ databases">
        <title>Tropical sea cucumber genome reveals ecological adaptation and Cuvierian tubules defense mechanism.</title>
        <authorList>
            <person name="Chen T."/>
        </authorList>
    </citation>
    <scope>NUCLEOTIDE SEQUENCE</scope>
    <source>
        <strain evidence="3">Nanhai2018</strain>
        <tissue evidence="3">Muscle</tissue>
    </source>
</reference>
<dbReference type="Proteomes" id="UP001152320">
    <property type="component" value="Chromosome 5"/>
</dbReference>
<accession>A0A9Q1HE33</accession>
<feature type="chain" id="PRO_5040482798" evidence="2">
    <location>
        <begin position="16"/>
        <end position="61"/>
    </location>
</feature>
<protein>
    <submittedName>
        <fullName evidence="3">Uncharacterized protein</fullName>
    </submittedName>
</protein>